<comment type="function">
    <text evidence="9">Plays a role in pre-mRNA splicing.</text>
</comment>
<dbReference type="EMBL" id="JAKJXO020000006">
    <property type="protein sequence ID" value="KAL1603956.1"/>
    <property type="molecule type" value="Genomic_DNA"/>
</dbReference>
<dbReference type="InterPro" id="IPR034098">
    <property type="entry name" value="Sm_G"/>
</dbReference>
<reference evidence="11 12" key="1">
    <citation type="submission" date="2024-02" db="EMBL/GenBank/DDBJ databases">
        <title>De novo assembly and annotation of 12 fungi associated with fruit tree decline syndrome in Ontario, Canada.</title>
        <authorList>
            <person name="Sulman M."/>
            <person name="Ellouze W."/>
            <person name="Ilyukhin E."/>
        </authorList>
    </citation>
    <scope>NUCLEOTIDE SEQUENCE [LARGE SCALE GENOMIC DNA]</scope>
    <source>
        <strain evidence="11 12">M42-189</strain>
    </source>
</reference>
<dbReference type="PANTHER" id="PTHR10553:SF2">
    <property type="entry name" value="SMALL NUCLEAR RIBONUCLEOPROTEIN G"/>
    <property type="match status" value="1"/>
</dbReference>
<evidence type="ECO:0000256" key="6">
    <source>
        <dbReference type="ARBA" id="ARBA00023187"/>
    </source>
</evidence>
<sequence>MPQAQPELKKYLEKRILVSLNGSRKVQGTLRGYDVYLNVVLDEALEEKKDGGKERLGMVVIRGNAVVMLEVRISISASAIAISLTMH</sequence>
<dbReference type="CDD" id="cd01719">
    <property type="entry name" value="Sm_G"/>
    <property type="match status" value="1"/>
</dbReference>
<dbReference type="InterPro" id="IPR047575">
    <property type="entry name" value="Sm"/>
</dbReference>
<proteinExistence type="inferred from homology"/>
<dbReference type="SUPFAM" id="SSF50182">
    <property type="entry name" value="Sm-like ribonucleoproteins"/>
    <property type="match status" value="1"/>
</dbReference>
<organism evidence="11 12">
    <name type="scientific">Paraconiothyrium brasiliense</name>
    <dbReference type="NCBI Taxonomy" id="300254"/>
    <lineage>
        <taxon>Eukaryota</taxon>
        <taxon>Fungi</taxon>
        <taxon>Dikarya</taxon>
        <taxon>Ascomycota</taxon>
        <taxon>Pezizomycotina</taxon>
        <taxon>Dothideomycetes</taxon>
        <taxon>Pleosporomycetidae</taxon>
        <taxon>Pleosporales</taxon>
        <taxon>Massarineae</taxon>
        <taxon>Didymosphaeriaceae</taxon>
        <taxon>Paraconiothyrium</taxon>
    </lineage>
</organism>
<keyword evidence="4 9" id="KW-0747">Spliceosome</keyword>
<evidence type="ECO:0000259" key="10">
    <source>
        <dbReference type="PROSITE" id="PS52002"/>
    </source>
</evidence>
<dbReference type="InterPro" id="IPR010920">
    <property type="entry name" value="LSM_dom_sf"/>
</dbReference>
<accession>A0ABR3RHN4</accession>
<evidence type="ECO:0000256" key="4">
    <source>
        <dbReference type="ARBA" id="ARBA00022728"/>
    </source>
</evidence>
<keyword evidence="5 9" id="KW-0694">RNA-binding</keyword>
<dbReference type="PANTHER" id="PTHR10553">
    <property type="entry name" value="SMALL NUCLEAR RIBONUCLEOPROTEIN"/>
    <property type="match status" value="1"/>
</dbReference>
<evidence type="ECO:0000256" key="2">
    <source>
        <dbReference type="ARBA" id="ARBA00006850"/>
    </source>
</evidence>
<dbReference type="PROSITE" id="PS52002">
    <property type="entry name" value="SM"/>
    <property type="match status" value="1"/>
</dbReference>
<dbReference type="InterPro" id="IPR001163">
    <property type="entry name" value="Sm_dom_euk/arc"/>
</dbReference>
<keyword evidence="8 9" id="KW-0687">Ribonucleoprotein</keyword>
<keyword evidence="6 9" id="KW-0508">mRNA splicing</keyword>
<keyword evidence="3 9" id="KW-0507">mRNA processing</keyword>
<dbReference type="Gene3D" id="2.30.30.100">
    <property type="match status" value="1"/>
</dbReference>
<evidence type="ECO:0000256" key="9">
    <source>
        <dbReference type="RuleBase" id="RU365052"/>
    </source>
</evidence>
<dbReference type="SMART" id="SM00651">
    <property type="entry name" value="Sm"/>
    <property type="match status" value="1"/>
</dbReference>
<evidence type="ECO:0000313" key="12">
    <source>
        <dbReference type="Proteomes" id="UP001521785"/>
    </source>
</evidence>
<dbReference type="Pfam" id="PF01423">
    <property type="entry name" value="LSM"/>
    <property type="match status" value="1"/>
</dbReference>
<dbReference type="Proteomes" id="UP001521785">
    <property type="component" value="Unassembled WGS sequence"/>
</dbReference>
<feature type="domain" description="Sm" evidence="10">
    <location>
        <begin position="3"/>
        <end position="75"/>
    </location>
</feature>
<evidence type="ECO:0000256" key="5">
    <source>
        <dbReference type="ARBA" id="ARBA00022884"/>
    </source>
</evidence>
<comment type="subcellular location">
    <subcellularLocation>
        <location evidence="1 9">Nucleus</location>
    </subcellularLocation>
</comment>
<protein>
    <recommendedName>
        <fullName evidence="9">Small nuclear ribonucleoprotein G</fullName>
        <shortName evidence="9">snRNP-G</shortName>
    </recommendedName>
</protein>
<evidence type="ECO:0000256" key="8">
    <source>
        <dbReference type="ARBA" id="ARBA00023274"/>
    </source>
</evidence>
<keyword evidence="12" id="KW-1185">Reference proteome</keyword>
<keyword evidence="7 9" id="KW-0539">Nucleus</keyword>
<keyword evidence="11" id="KW-0418">Kinase</keyword>
<dbReference type="GO" id="GO:0016301">
    <property type="term" value="F:kinase activity"/>
    <property type="evidence" value="ECO:0007669"/>
    <property type="project" value="UniProtKB-KW"/>
</dbReference>
<evidence type="ECO:0000256" key="3">
    <source>
        <dbReference type="ARBA" id="ARBA00022664"/>
    </source>
</evidence>
<keyword evidence="11" id="KW-0808">Transferase</keyword>
<name>A0ABR3RHN4_9PLEO</name>
<dbReference type="InterPro" id="IPR044641">
    <property type="entry name" value="Lsm7/SmG-like"/>
</dbReference>
<evidence type="ECO:0000256" key="7">
    <source>
        <dbReference type="ARBA" id="ARBA00023242"/>
    </source>
</evidence>
<comment type="caution">
    <text evidence="11">The sequence shown here is derived from an EMBL/GenBank/DDBJ whole genome shotgun (WGS) entry which is preliminary data.</text>
</comment>
<evidence type="ECO:0000313" key="11">
    <source>
        <dbReference type="EMBL" id="KAL1603956.1"/>
    </source>
</evidence>
<evidence type="ECO:0000256" key="1">
    <source>
        <dbReference type="ARBA" id="ARBA00004123"/>
    </source>
</evidence>
<comment type="similarity">
    <text evidence="2 9">Belongs to the snRNP Sm proteins family.</text>
</comment>
<gene>
    <name evidence="11" type="primary">SMG1</name>
    <name evidence="11" type="ORF">SLS60_005548</name>
</gene>